<protein>
    <submittedName>
        <fullName evidence="1">DUF2218 domain-containing protein</fullName>
    </submittedName>
</protein>
<evidence type="ECO:0000313" key="1">
    <source>
        <dbReference type="EMBL" id="MFC3292277.1"/>
    </source>
</evidence>
<dbReference type="Pfam" id="PF09981">
    <property type="entry name" value="DUF2218"/>
    <property type="match status" value="1"/>
</dbReference>
<dbReference type="Proteomes" id="UP001595640">
    <property type="component" value="Unassembled WGS sequence"/>
</dbReference>
<dbReference type="EMBL" id="JBHRUH010000015">
    <property type="protein sequence ID" value="MFC3292277.1"/>
    <property type="molecule type" value="Genomic_DNA"/>
</dbReference>
<keyword evidence="2" id="KW-1185">Reference proteome</keyword>
<gene>
    <name evidence="1" type="ORF">ACFOEI_09355</name>
</gene>
<proteinExistence type="predicted"/>
<sequence length="94" mass="10638">MPTTRATVKTESPSLNLKKLCRHFSHKTETEFDDERGEIRFPFGTALLHAQLGELVLQGRSDSGEALERLEGVIASHLVRFASKESLTVEWQRD</sequence>
<organism evidence="1 2">
    <name type="scientific">Modicisalibacter luteus</name>
    <dbReference type="NCBI Taxonomy" id="453962"/>
    <lineage>
        <taxon>Bacteria</taxon>
        <taxon>Pseudomonadati</taxon>
        <taxon>Pseudomonadota</taxon>
        <taxon>Gammaproteobacteria</taxon>
        <taxon>Oceanospirillales</taxon>
        <taxon>Halomonadaceae</taxon>
        <taxon>Modicisalibacter</taxon>
    </lineage>
</organism>
<dbReference type="PIRSF" id="PIRSF028291">
    <property type="entry name" value="UCP028291"/>
    <property type="match status" value="1"/>
</dbReference>
<evidence type="ECO:0000313" key="2">
    <source>
        <dbReference type="Proteomes" id="UP001595640"/>
    </source>
</evidence>
<name>A0ABV7M088_9GAMM</name>
<accession>A0ABV7M088</accession>
<reference evidence="2" key="1">
    <citation type="journal article" date="2019" name="Int. J. Syst. Evol. Microbiol.">
        <title>The Global Catalogue of Microorganisms (GCM) 10K type strain sequencing project: providing services to taxonomists for standard genome sequencing and annotation.</title>
        <authorList>
            <consortium name="The Broad Institute Genomics Platform"/>
            <consortium name="The Broad Institute Genome Sequencing Center for Infectious Disease"/>
            <person name="Wu L."/>
            <person name="Ma J."/>
        </authorList>
    </citation>
    <scope>NUCLEOTIDE SEQUENCE [LARGE SCALE GENOMIC DNA]</scope>
    <source>
        <strain evidence="2">KCTC 12847</strain>
    </source>
</reference>
<comment type="caution">
    <text evidence="1">The sequence shown here is derived from an EMBL/GenBank/DDBJ whole genome shotgun (WGS) entry which is preliminary data.</text>
</comment>
<dbReference type="InterPro" id="IPR014543">
    <property type="entry name" value="UCP028291"/>
</dbReference>
<dbReference type="Gene3D" id="3.30.310.50">
    <property type="entry name" value="Alpha-D-phosphohexomutase, C-terminal domain"/>
    <property type="match status" value="1"/>
</dbReference>
<dbReference type="RefSeq" id="WP_019019472.1">
    <property type="nucleotide sequence ID" value="NZ_BMXD01000002.1"/>
</dbReference>